<feature type="transmembrane region" description="Helical" evidence="4">
    <location>
        <begin position="181"/>
        <end position="202"/>
    </location>
</feature>
<dbReference type="InterPro" id="IPR017900">
    <property type="entry name" value="4Fe4S_Fe_S_CS"/>
</dbReference>
<dbReference type="InterPro" id="IPR047964">
    <property type="entry name" value="EFR1-like"/>
</dbReference>
<dbReference type="Proteomes" id="UP000291124">
    <property type="component" value="Chromosome"/>
</dbReference>
<dbReference type="EMBL" id="CP037933">
    <property type="protein sequence ID" value="QBN17740.1"/>
    <property type="molecule type" value="Genomic_DNA"/>
</dbReference>
<keyword evidence="1" id="KW-0479">Metal-binding</keyword>
<protein>
    <recommendedName>
        <fullName evidence="5">4Fe-4S ferredoxin-type domain-containing protein</fullName>
    </recommendedName>
</protein>
<evidence type="ECO:0000256" key="1">
    <source>
        <dbReference type="ARBA" id="ARBA00022723"/>
    </source>
</evidence>
<evidence type="ECO:0000313" key="6">
    <source>
        <dbReference type="EMBL" id="QBN17740.1"/>
    </source>
</evidence>
<feature type="transmembrane region" description="Helical" evidence="4">
    <location>
        <begin position="267"/>
        <end position="287"/>
    </location>
</feature>
<keyword evidence="4" id="KW-0812">Transmembrane</keyword>
<dbReference type="SUPFAM" id="SSF52218">
    <property type="entry name" value="Flavoproteins"/>
    <property type="match status" value="1"/>
</dbReference>
<dbReference type="PROSITE" id="PS51379">
    <property type="entry name" value="4FE4S_FER_2"/>
    <property type="match status" value="2"/>
</dbReference>
<dbReference type="GO" id="GO:0046872">
    <property type="term" value="F:metal ion binding"/>
    <property type="evidence" value="ECO:0007669"/>
    <property type="project" value="UniProtKB-KW"/>
</dbReference>
<dbReference type="PROSITE" id="PS00198">
    <property type="entry name" value="4FE4S_FER_1"/>
    <property type="match status" value="2"/>
</dbReference>
<dbReference type="Gene3D" id="3.40.50.360">
    <property type="match status" value="1"/>
</dbReference>
<dbReference type="SUPFAM" id="SSF54862">
    <property type="entry name" value="4Fe-4S ferredoxins"/>
    <property type="match status" value="1"/>
</dbReference>
<evidence type="ECO:0000259" key="5">
    <source>
        <dbReference type="PROSITE" id="PS51379"/>
    </source>
</evidence>
<sequence>MDLSKTISQKTFQKIIIYYFSGTGNSRNVALWMAGVAKENSIKSHIVNIAHIDRKSVVTPEPDTLIIFLSPVHGFNYPPIMVNFITHFPKGKNKVVLMNTRAGMLIGKFITPGLSGIAFYLSALVLLLKGFSIQAILAVDMPSNWISIHPGLNDRTIKFLHEKNKDRVEKFTHKVIRHKRYFKHFVEVYDILFAPIALAYYVSGRFFLAKTYFASADCDNCGLCIKTCPVKGVKMVENRPFWTFNCESCMKCMSNCPKKAIETGHGFSIAGVHIFFSVILVLFYNYFNIYFSWIENAMLITIAESVLFIAFIGIWYRLVHSLLRFKVLERLTVYTSLTKYKWWGKRYKALMTM</sequence>
<keyword evidence="4" id="KW-0472">Membrane</keyword>
<dbReference type="Pfam" id="PF13187">
    <property type="entry name" value="Fer4_9"/>
    <property type="match status" value="1"/>
</dbReference>
<dbReference type="KEGG" id="fnk:E1750_02615"/>
<name>A0A4P6YBN7_9FLAO</name>
<organism evidence="6 7">
    <name type="scientific">Flavobacterium nackdongense</name>
    <dbReference type="NCBI Taxonomy" id="2547394"/>
    <lineage>
        <taxon>Bacteria</taxon>
        <taxon>Pseudomonadati</taxon>
        <taxon>Bacteroidota</taxon>
        <taxon>Flavobacteriia</taxon>
        <taxon>Flavobacteriales</taxon>
        <taxon>Flavobacteriaceae</taxon>
        <taxon>Flavobacterium</taxon>
    </lineage>
</organism>
<dbReference type="OrthoDB" id="9813995at2"/>
<dbReference type="RefSeq" id="WP_133275271.1">
    <property type="nucleotide sequence ID" value="NZ_CP037933.1"/>
</dbReference>
<dbReference type="InterPro" id="IPR029039">
    <property type="entry name" value="Flavoprotein-like_sf"/>
</dbReference>
<feature type="transmembrane region" description="Helical" evidence="4">
    <location>
        <begin position="293"/>
        <end position="316"/>
    </location>
</feature>
<dbReference type="Gene3D" id="3.30.70.20">
    <property type="match status" value="1"/>
</dbReference>
<dbReference type="AlphaFoldDB" id="A0A4P6YBN7"/>
<dbReference type="NCBIfam" id="NF038196">
    <property type="entry name" value="ferrodoxin_EFR1"/>
    <property type="match status" value="1"/>
</dbReference>
<feature type="domain" description="4Fe-4S ferredoxin-type" evidence="5">
    <location>
        <begin position="209"/>
        <end position="238"/>
    </location>
</feature>
<keyword evidence="7" id="KW-1185">Reference proteome</keyword>
<dbReference type="GO" id="GO:0051536">
    <property type="term" value="F:iron-sulfur cluster binding"/>
    <property type="evidence" value="ECO:0007669"/>
    <property type="project" value="UniProtKB-KW"/>
</dbReference>
<accession>A0A4P6YBN7</accession>
<evidence type="ECO:0000313" key="7">
    <source>
        <dbReference type="Proteomes" id="UP000291124"/>
    </source>
</evidence>
<feature type="domain" description="4Fe-4S ferredoxin-type" evidence="5">
    <location>
        <begin position="245"/>
        <end position="266"/>
    </location>
</feature>
<evidence type="ECO:0000256" key="4">
    <source>
        <dbReference type="SAM" id="Phobius"/>
    </source>
</evidence>
<evidence type="ECO:0000256" key="2">
    <source>
        <dbReference type="ARBA" id="ARBA00023004"/>
    </source>
</evidence>
<evidence type="ECO:0000256" key="3">
    <source>
        <dbReference type="ARBA" id="ARBA00023014"/>
    </source>
</evidence>
<keyword evidence="2" id="KW-0408">Iron</keyword>
<reference evidence="7" key="1">
    <citation type="submission" date="2019-03" db="EMBL/GenBank/DDBJ databases">
        <title>Flavobacterium sp.</title>
        <authorList>
            <person name="Kim H."/>
        </authorList>
    </citation>
    <scope>NUCLEOTIDE SEQUENCE [LARGE SCALE GENOMIC DNA]</scope>
    <source>
        <strain evidence="7">GS13</strain>
    </source>
</reference>
<proteinExistence type="predicted"/>
<gene>
    <name evidence="6" type="ORF">E1750_02615</name>
</gene>
<keyword evidence="3" id="KW-0411">Iron-sulfur</keyword>
<keyword evidence="4" id="KW-1133">Transmembrane helix</keyword>
<dbReference type="InterPro" id="IPR017896">
    <property type="entry name" value="4Fe4S_Fe-S-bd"/>
</dbReference>